<evidence type="ECO:0000313" key="1">
    <source>
        <dbReference type="EMBL" id="WQD38797.1"/>
    </source>
</evidence>
<protein>
    <recommendedName>
        <fullName evidence="3">DUF3299 domain-containing protein</fullName>
    </recommendedName>
</protein>
<evidence type="ECO:0000313" key="2">
    <source>
        <dbReference type="Proteomes" id="UP001325680"/>
    </source>
</evidence>
<organism evidence="1 2">
    <name type="scientific">Niabella yanshanensis</name>
    <dbReference type="NCBI Taxonomy" id="577386"/>
    <lineage>
        <taxon>Bacteria</taxon>
        <taxon>Pseudomonadati</taxon>
        <taxon>Bacteroidota</taxon>
        <taxon>Chitinophagia</taxon>
        <taxon>Chitinophagales</taxon>
        <taxon>Chitinophagaceae</taxon>
        <taxon>Niabella</taxon>
    </lineage>
</organism>
<dbReference type="Proteomes" id="UP001325680">
    <property type="component" value="Chromosome"/>
</dbReference>
<evidence type="ECO:0008006" key="3">
    <source>
        <dbReference type="Google" id="ProtNLM"/>
    </source>
</evidence>
<dbReference type="EMBL" id="CP139960">
    <property type="protein sequence ID" value="WQD38797.1"/>
    <property type="molecule type" value="Genomic_DNA"/>
</dbReference>
<proteinExistence type="predicted"/>
<reference evidence="1 2" key="1">
    <citation type="submission" date="2023-12" db="EMBL/GenBank/DDBJ databases">
        <title>Genome sequencing and assembly of bacterial species from a model synthetic community.</title>
        <authorList>
            <person name="Hogle S.L."/>
        </authorList>
    </citation>
    <scope>NUCLEOTIDE SEQUENCE [LARGE SCALE GENOMIC DNA]</scope>
    <source>
        <strain evidence="1 2">HAMBI_3031</strain>
    </source>
</reference>
<accession>A0ABZ0W6D1</accession>
<dbReference type="RefSeq" id="WP_114792719.1">
    <property type="nucleotide sequence ID" value="NZ_CP139960.1"/>
</dbReference>
<sequence>MDKINRPIIWTAVILLLMTTDFSSMCRHEVKGANAFTYHIGGAPPGRNDPAPGWDRSQNTAGKISWKQLADVSYVLKYNKQFDGDIMHPVFGAAVKKLAGKEWMIEGYMIPLDIKSGLYAVSGNPYAACFFCGAAGVESVVSLKFKNMPRRYQTDEYCLMKGVLALNDDNVNDFIYLFKNAEEVRK</sequence>
<name>A0ABZ0W6D1_9BACT</name>
<gene>
    <name evidence="1" type="ORF">U0035_01395</name>
</gene>
<keyword evidence="2" id="KW-1185">Reference proteome</keyword>